<dbReference type="AlphaFoldDB" id="A0A7Z0BN76"/>
<dbReference type="CDD" id="cd01127">
    <property type="entry name" value="TrwB_TraG_TraD_VirD4"/>
    <property type="match status" value="1"/>
</dbReference>
<evidence type="ECO:0000256" key="4">
    <source>
        <dbReference type="ARBA" id="ARBA00022692"/>
    </source>
</evidence>
<evidence type="ECO:0000256" key="1">
    <source>
        <dbReference type="ARBA" id="ARBA00004651"/>
    </source>
</evidence>
<dbReference type="PANTHER" id="PTHR37937">
    <property type="entry name" value="CONJUGATIVE TRANSFER: DNA TRANSPORT"/>
    <property type="match status" value="1"/>
</dbReference>
<evidence type="ECO:0000313" key="7">
    <source>
        <dbReference type="EMBL" id="NYH55292.1"/>
    </source>
</evidence>
<evidence type="ECO:0000256" key="5">
    <source>
        <dbReference type="ARBA" id="ARBA00022989"/>
    </source>
</evidence>
<comment type="similarity">
    <text evidence="2">Belongs to the VirD4/TraG family.</text>
</comment>
<gene>
    <name evidence="7" type="ORF">HNR06_004881</name>
</gene>
<comment type="caution">
    <text evidence="7">The sequence shown here is derived from an EMBL/GenBank/DDBJ whole genome shotgun (WGS) entry which is preliminary data.</text>
</comment>
<reference evidence="7 8" key="1">
    <citation type="submission" date="2020-07" db="EMBL/GenBank/DDBJ databases">
        <title>Sequencing the genomes of 1000 actinobacteria strains.</title>
        <authorList>
            <person name="Klenk H.-P."/>
        </authorList>
    </citation>
    <scope>NUCLEOTIDE SEQUENCE [LARGE SCALE GENOMIC DNA]</scope>
    <source>
        <strain evidence="7 8">DSM 45278</strain>
    </source>
</reference>
<dbReference type="EMBL" id="JACCHL010000001">
    <property type="protein sequence ID" value="NYH55292.1"/>
    <property type="molecule type" value="Genomic_DNA"/>
</dbReference>
<evidence type="ECO:0000256" key="6">
    <source>
        <dbReference type="ARBA" id="ARBA00023136"/>
    </source>
</evidence>
<dbReference type="InterPro" id="IPR051539">
    <property type="entry name" value="T4SS-coupling_protein"/>
</dbReference>
<dbReference type="SUPFAM" id="SSF52540">
    <property type="entry name" value="P-loop containing nucleoside triphosphate hydrolases"/>
    <property type="match status" value="1"/>
</dbReference>
<evidence type="ECO:0000256" key="3">
    <source>
        <dbReference type="ARBA" id="ARBA00022475"/>
    </source>
</evidence>
<evidence type="ECO:0000256" key="2">
    <source>
        <dbReference type="ARBA" id="ARBA00008806"/>
    </source>
</evidence>
<dbReference type="InterPro" id="IPR027417">
    <property type="entry name" value="P-loop_NTPase"/>
</dbReference>
<dbReference type="Gene3D" id="3.40.50.300">
    <property type="entry name" value="P-loop containing nucleotide triphosphate hydrolases"/>
    <property type="match status" value="1"/>
</dbReference>
<dbReference type="InterPro" id="IPR003688">
    <property type="entry name" value="TraG/VirD4"/>
</dbReference>
<organism evidence="7 8">
    <name type="scientific">Nocardiopsis sinuspersici</name>
    <dbReference type="NCBI Taxonomy" id="501010"/>
    <lineage>
        <taxon>Bacteria</taxon>
        <taxon>Bacillati</taxon>
        <taxon>Actinomycetota</taxon>
        <taxon>Actinomycetes</taxon>
        <taxon>Streptosporangiales</taxon>
        <taxon>Nocardiopsidaceae</taxon>
        <taxon>Nocardiopsis</taxon>
    </lineage>
</organism>
<dbReference type="Proteomes" id="UP000584931">
    <property type="component" value="Unassembled WGS sequence"/>
</dbReference>
<keyword evidence="3" id="KW-1003">Cell membrane</keyword>
<name>A0A7Z0BN76_9ACTN</name>
<keyword evidence="5" id="KW-1133">Transmembrane helix</keyword>
<comment type="subcellular location">
    <subcellularLocation>
        <location evidence="1">Cell membrane</location>
        <topology evidence="1">Multi-pass membrane protein</topology>
    </subcellularLocation>
</comment>
<keyword evidence="4" id="KW-0812">Transmembrane</keyword>
<dbReference type="Pfam" id="PF02534">
    <property type="entry name" value="T4SS-DNA_transf"/>
    <property type="match status" value="1"/>
</dbReference>
<protein>
    <submittedName>
        <fullName evidence="7">Type IV secretory pathway TraG/TraD family ATPase VirD4</fullName>
    </submittedName>
</protein>
<dbReference type="PANTHER" id="PTHR37937:SF1">
    <property type="entry name" value="CONJUGATIVE TRANSFER: DNA TRANSPORT"/>
    <property type="match status" value="1"/>
</dbReference>
<evidence type="ECO:0000313" key="8">
    <source>
        <dbReference type="Proteomes" id="UP000584931"/>
    </source>
</evidence>
<dbReference type="RefSeq" id="WP_179811403.1">
    <property type="nucleotide sequence ID" value="NZ_JACCHL010000001.1"/>
</dbReference>
<accession>A0A7Z0BN76</accession>
<dbReference type="GO" id="GO:0005886">
    <property type="term" value="C:plasma membrane"/>
    <property type="evidence" value="ECO:0007669"/>
    <property type="project" value="UniProtKB-SubCell"/>
</dbReference>
<keyword evidence="6" id="KW-0472">Membrane</keyword>
<proteinExistence type="inferred from homology"/>
<sequence length="460" mass="49684">MRPLPPLPADDLAPRQQVFLGRDPADGHKRVWSSQSDSVGIIGPPRYGKTAGLIIPSLLYWDGPVVCTSTRGDLLRATGDRRRHLARPGGRVHLYDPLGTEALGTMRWSPVADCADPAVCYRRVQTMTAAAANGVTDATHWRSGAALILRGLLHAAALANAPLSEVRRWIARQEVRRPADLIRSHHGTDAWADDLESLPLLGDRERGSFYSVARGCLEATAEPTVLASCDQVDLDIDTFLDTNSTLFVVSPSHIQEAIAPLIVALVDAIAQRAAERAALAGGRLNQPLLLALDEVANIAPLESLPALVSEGGGRGIITLWSTQSLAYLRARYGTDRTQGILTSTTAKVTYGGLSSDTDLRNISSWAGEARTPEITHHSPGIDPVTGMPDRMRLGNPDQLAGQHSVSGTYRPVMPLDALQQMPPGHAWLWWQSSPPLHVETRPAHLVPAYQPVSGYTPERP</sequence>